<keyword evidence="7" id="KW-0379">Hydroxylation</keyword>
<feature type="region of interest" description="Disordered" evidence="8">
    <location>
        <begin position="289"/>
        <end position="324"/>
    </location>
</feature>
<evidence type="ECO:0000256" key="3">
    <source>
        <dbReference type="ARBA" id="ARBA00022523"/>
    </source>
</evidence>
<evidence type="ECO:0000256" key="5">
    <source>
        <dbReference type="ARBA" id="ARBA00022702"/>
    </source>
</evidence>
<dbReference type="Proteomes" id="UP001367508">
    <property type="component" value="Unassembled WGS sequence"/>
</dbReference>
<keyword evidence="9" id="KW-0472">Membrane</keyword>
<keyword evidence="5" id="KW-0372">Hormone</keyword>
<evidence type="ECO:0000256" key="1">
    <source>
        <dbReference type="ARBA" id="ARBA00004271"/>
    </source>
</evidence>
<dbReference type="GO" id="GO:1902025">
    <property type="term" value="P:nitrate import"/>
    <property type="evidence" value="ECO:0007669"/>
    <property type="project" value="TreeGrafter"/>
</dbReference>
<reference evidence="10 11" key="1">
    <citation type="submission" date="2024-01" db="EMBL/GenBank/DDBJ databases">
        <title>The genomes of 5 underutilized Papilionoideae crops provide insights into root nodulation and disease resistanc.</title>
        <authorList>
            <person name="Jiang F."/>
        </authorList>
    </citation>
    <scope>NUCLEOTIDE SEQUENCE [LARGE SCALE GENOMIC DNA]</scope>
    <source>
        <strain evidence="10">LVBAO_FW01</strain>
        <tissue evidence="10">Leaves</tissue>
    </source>
</reference>
<keyword evidence="11" id="KW-1185">Reference proteome</keyword>
<dbReference type="PANTHER" id="PTHR33348:SF40">
    <property type="entry name" value="PRECURSOR OF CEP3"/>
    <property type="match status" value="1"/>
</dbReference>
<dbReference type="InterPro" id="IPR033250">
    <property type="entry name" value="CEP"/>
</dbReference>
<evidence type="ECO:0000313" key="11">
    <source>
        <dbReference type="Proteomes" id="UP001367508"/>
    </source>
</evidence>
<dbReference type="GO" id="GO:0048364">
    <property type="term" value="P:root development"/>
    <property type="evidence" value="ECO:0007669"/>
    <property type="project" value="InterPro"/>
</dbReference>
<dbReference type="GO" id="GO:0005179">
    <property type="term" value="F:hormone activity"/>
    <property type="evidence" value="ECO:0007669"/>
    <property type="project" value="UniProtKB-KW"/>
</dbReference>
<accession>A0AAN9QGZ9</accession>
<protein>
    <submittedName>
        <fullName evidence="10">Uncharacterized protein</fullName>
    </submittedName>
</protein>
<keyword evidence="3" id="KW-0052">Apoplast</keyword>
<evidence type="ECO:0000256" key="8">
    <source>
        <dbReference type="SAM" id="MobiDB-lite"/>
    </source>
</evidence>
<dbReference type="GO" id="GO:0048046">
    <property type="term" value="C:apoplast"/>
    <property type="evidence" value="ECO:0007669"/>
    <property type="project" value="UniProtKB-SubCell"/>
</dbReference>
<dbReference type="EMBL" id="JAYMYQ010000005">
    <property type="protein sequence ID" value="KAK7331098.1"/>
    <property type="molecule type" value="Genomic_DNA"/>
</dbReference>
<organism evidence="10 11">
    <name type="scientific">Canavalia gladiata</name>
    <name type="common">Sword bean</name>
    <name type="synonym">Dolichos gladiatus</name>
    <dbReference type="NCBI Taxonomy" id="3824"/>
    <lineage>
        <taxon>Eukaryota</taxon>
        <taxon>Viridiplantae</taxon>
        <taxon>Streptophyta</taxon>
        <taxon>Embryophyta</taxon>
        <taxon>Tracheophyta</taxon>
        <taxon>Spermatophyta</taxon>
        <taxon>Magnoliopsida</taxon>
        <taxon>eudicotyledons</taxon>
        <taxon>Gunneridae</taxon>
        <taxon>Pentapetalae</taxon>
        <taxon>rosids</taxon>
        <taxon>fabids</taxon>
        <taxon>Fabales</taxon>
        <taxon>Fabaceae</taxon>
        <taxon>Papilionoideae</taxon>
        <taxon>50 kb inversion clade</taxon>
        <taxon>NPAAA clade</taxon>
        <taxon>indigoferoid/millettioid clade</taxon>
        <taxon>Phaseoleae</taxon>
        <taxon>Canavalia</taxon>
    </lineage>
</organism>
<evidence type="ECO:0000256" key="6">
    <source>
        <dbReference type="ARBA" id="ARBA00022729"/>
    </source>
</evidence>
<dbReference type="Gene3D" id="1.10.510.10">
    <property type="entry name" value="Transferase(Phosphotransferase) domain 1"/>
    <property type="match status" value="1"/>
</dbReference>
<sequence length="324" mass="36339">MLFLPLSVHKLRRDSLSMSRDISIEIDNDGGNESVSEVGDIGDRALPSRRYNERSSFNLSFDHKTENNGAIQEDNKLHHNISVIRHLPPQLITSPLSTNAIVAFQDTKLVTSLLHFFLWSWPMLKTYQLTKKGDMYSFDVFLIELVSGRCPVEPKFELRDFIEGYAISVLDPRLDQTAANSLALEKILELGLQCILLIENFISLRHHACSLHVGVHRVHFSSCGPFVFIFSMILFALMILCQRFQLIEGRYLKYEDEKVKHKDHDDVYAGNSATNAAIFANVSPPSSSTMVHATGAAPPPGHDVHDFRPTTPGHSPGVGHSLHN</sequence>
<keyword evidence="9" id="KW-1133">Transmembrane helix</keyword>
<keyword evidence="4" id="KW-0964">Secreted</keyword>
<comment type="subcellular location">
    <subcellularLocation>
        <location evidence="1">Secreted</location>
        <location evidence="1">Extracellular space</location>
        <location evidence="1">Apoplast</location>
    </subcellularLocation>
</comment>
<dbReference type="GO" id="GO:0006995">
    <property type="term" value="P:cellular response to nitrogen starvation"/>
    <property type="evidence" value="ECO:0007669"/>
    <property type="project" value="UniProtKB-ARBA"/>
</dbReference>
<evidence type="ECO:0000256" key="2">
    <source>
        <dbReference type="ARBA" id="ARBA00008963"/>
    </source>
</evidence>
<evidence type="ECO:0000256" key="7">
    <source>
        <dbReference type="ARBA" id="ARBA00023278"/>
    </source>
</evidence>
<feature type="transmembrane region" description="Helical" evidence="9">
    <location>
        <begin position="226"/>
        <end position="244"/>
    </location>
</feature>
<proteinExistence type="inferred from homology"/>
<evidence type="ECO:0000313" key="10">
    <source>
        <dbReference type="EMBL" id="KAK7331098.1"/>
    </source>
</evidence>
<dbReference type="GO" id="GO:1901371">
    <property type="term" value="P:regulation of leaf morphogenesis"/>
    <property type="evidence" value="ECO:0007669"/>
    <property type="project" value="TreeGrafter"/>
</dbReference>
<evidence type="ECO:0000256" key="9">
    <source>
        <dbReference type="SAM" id="Phobius"/>
    </source>
</evidence>
<comment type="similarity">
    <text evidence="2">Belongs to the C-terminally encoded plant signaling peptide (CEP) family.</text>
</comment>
<keyword evidence="9" id="KW-0812">Transmembrane</keyword>
<name>A0AAN9QGZ9_CANGL</name>
<gene>
    <name evidence="10" type="ORF">VNO77_25312</name>
</gene>
<dbReference type="PANTHER" id="PTHR33348">
    <property type="entry name" value="PRECURSOR OF CEP5"/>
    <property type="match status" value="1"/>
</dbReference>
<evidence type="ECO:0000256" key="4">
    <source>
        <dbReference type="ARBA" id="ARBA00022525"/>
    </source>
</evidence>
<dbReference type="AlphaFoldDB" id="A0AAN9QGZ9"/>
<keyword evidence="6" id="KW-0732">Signal</keyword>
<dbReference type="GO" id="GO:2000280">
    <property type="term" value="P:regulation of root development"/>
    <property type="evidence" value="ECO:0007669"/>
    <property type="project" value="TreeGrafter"/>
</dbReference>
<comment type="caution">
    <text evidence="10">The sequence shown here is derived from an EMBL/GenBank/DDBJ whole genome shotgun (WGS) entry which is preliminary data.</text>
</comment>